<keyword evidence="1" id="KW-1133">Transmembrane helix</keyword>
<feature type="transmembrane region" description="Helical" evidence="1">
    <location>
        <begin position="6"/>
        <end position="25"/>
    </location>
</feature>
<dbReference type="RefSeq" id="WP_188897205.1">
    <property type="nucleotide sequence ID" value="NZ_BMMZ01000013.1"/>
</dbReference>
<reference evidence="2" key="1">
    <citation type="journal article" date="2014" name="Int. J. Syst. Evol. Microbiol.">
        <title>Complete genome sequence of Corynebacterium casei LMG S-19264T (=DSM 44701T), isolated from a smear-ripened cheese.</title>
        <authorList>
            <consortium name="US DOE Joint Genome Institute (JGI-PGF)"/>
            <person name="Walter F."/>
            <person name="Albersmeier A."/>
            <person name="Kalinowski J."/>
            <person name="Ruckert C."/>
        </authorList>
    </citation>
    <scope>NUCLEOTIDE SEQUENCE</scope>
    <source>
        <strain evidence="2">CGMCC 4.7306</strain>
    </source>
</reference>
<gene>
    <name evidence="2" type="ORF">GCM10011575_40320</name>
</gene>
<feature type="transmembrane region" description="Helical" evidence="1">
    <location>
        <begin position="67"/>
        <end position="85"/>
    </location>
</feature>
<accession>A0A917SGP4</accession>
<feature type="transmembrane region" description="Helical" evidence="1">
    <location>
        <begin position="37"/>
        <end position="55"/>
    </location>
</feature>
<dbReference type="AlphaFoldDB" id="A0A917SGP4"/>
<evidence type="ECO:0000313" key="3">
    <source>
        <dbReference type="Proteomes" id="UP000613840"/>
    </source>
</evidence>
<protein>
    <submittedName>
        <fullName evidence="2">Uncharacterized protein</fullName>
    </submittedName>
</protein>
<proteinExistence type="predicted"/>
<evidence type="ECO:0000313" key="2">
    <source>
        <dbReference type="EMBL" id="GGL77967.1"/>
    </source>
</evidence>
<reference evidence="2" key="2">
    <citation type="submission" date="2020-09" db="EMBL/GenBank/DDBJ databases">
        <authorList>
            <person name="Sun Q."/>
            <person name="Zhou Y."/>
        </authorList>
    </citation>
    <scope>NUCLEOTIDE SEQUENCE</scope>
    <source>
        <strain evidence="2">CGMCC 4.7306</strain>
    </source>
</reference>
<sequence length="116" mass="12583">MELLDEIVLLLHLIGFAALFGGILVQIRVREPEINAAMLHGSYTMLVTGLALAVFLKAGLVIGDINLPQLVIKLVISAIITFLVIINRRFTSIPRGLWTLLGVLTLGNAAVAVLWQ</sequence>
<name>A0A917SGP4_9ACTN</name>
<keyword evidence="3" id="KW-1185">Reference proteome</keyword>
<keyword evidence="1" id="KW-0472">Membrane</keyword>
<keyword evidence="1" id="KW-0812">Transmembrane</keyword>
<feature type="transmembrane region" description="Helical" evidence="1">
    <location>
        <begin position="97"/>
        <end position="115"/>
    </location>
</feature>
<comment type="caution">
    <text evidence="2">The sequence shown here is derived from an EMBL/GenBank/DDBJ whole genome shotgun (WGS) entry which is preliminary data.</text>
</comment>
<evidence type="ECO:0000256" key="1">
    <source>
        <dbReference type="SAM" id="Phobius"/>
    </source>
</evidence>
<dbReference type="EMBL" id="BMMZ01000013">
    <property type="protein sequence ID" value="GGL77967.1"/>
    <property type="molecule type" value="Genomic_DNA"/>
</dbReference>
<organism evidence="2 3">
    <name type="scientific">Microlunatus endophyticus</name>
    <dbReference type="NCBI Taxonomy" id="1716077"/>
    <lineage>
        <taxon>Bacteria</taxon>
        <taxon>Bacillati</taxon>
        <taxon>Actinomycetota</taxon>
        <taxon>Actinomycetes</taxon>
        <taxon>Propionibacteriales</taxon>
        <taxon>Propionibacteriaceae</taxon>
        <taxon>Microlunatus</taxon>
    </lineage>
</organism>
<dbReference type="Proteomes" id="UP000613840">
    <property type="component" value="Unassembled WGS sequence"/>
</dbReference>